<evidence type="ECO:0000313" key="2">
    <source>
        <dbReference type="EnsemblPlants" id="OPUNC01G05930.1"/>
    </source>
</evidence>
<dbReference type="Proteomes" id="UP000026962">
    <property type="component" value="Chromosome 1"/>
</dbReference>
<proteinExistence type="predicted"/>
<evidence type="ECO:0000256" key="1">
    <source>
        <dbReference type="SAM" id="MobiDB-lite"/>
    </source>
</evidence>
<sequence length="194" mass="20476">MAVLNILCPHDPGLGALLGPRCREYRLNAPPVAGNSAAESRPAGTKGGGNVACEDTSGYWNPVAAAAGAARKGAAAAAAEVSGLYDTEAERKEAEEDDEEGKLPAAAAAWCVNGEGIRRSSIVAAPYTADWSSSSMLRGSSQWINKRGKKSHPIRIRRAESNPPLEHERSGGANSPETSRRRFPRPARAFLRGE</sequence>
<dbReference type="EnsemblPlants" id="OPUNC01G05930.1">
    <property type="protein sequence ID" value="OPUNC01G05930.1"/>
    <property type="gene ID" value="OPUNC01G05930"/>
</dbReference>
<accession>A0A0E0JF65</accession>
<name>A0A0E0JF65_ORYPU</name>
<organism evidence="2">
    <name type="scientific">Oryza punctata</name>
    <name type="common">Red rice</name>
    <dbReference type="NCBI Taxonomy" id="4537"/>
    <lineage>
        <taxon>Eukaryota</taxon>
        <taxon>Viridiplantae</taxon>
        <taxon>Streptophyta</taxon>
        <taxon>Embryophyta</taxon>
        <taxon>Tracheophyta</taxon>
        <taxon>Spermatophyta</taxon>
        <taxon>Magnoliopsida</taxon>
        <taxon>Liliopsida</taxon>
        <taxon>Poales</taxon>
        <taxon>Poaceae</taxon>
        <taxon>BOP clade</taxon>
        <taxon>Oryzoideae</taxon>
        <taxon>Oryzeae</taxon>
        <taxon>Oryzinae</taxon>
        <taxon>Oryza</taxon>
    </lineage>
</organism>
<reference evidence="2" key="2">
    <citation type="submission" date="2018-05" db="EMBL/GenBank/DDBJ databases">
        <title>OpunRS2 (Oryza punctata Reference Sequence Version 2).</title>
        <authorList>
            <person name="Zhang J."/>
            <person name="Kudrna D."/>
            <person name="Lee S."/>
            <person name="Talag J."/>
            <person name="Welchert J."/>
            <person name="Wing R.A."/>
        </authorList>
    </citation>
    <scope>NUCLEOTIDE SEQUENCE [LARGE SCALE GENOMIC DNA]</scope>
</reference>
<dbReference type="AlphaFoldDB" id="A0A0E0JF65"/>
<feature type="compositionally biased region" description="Basic residues" evidence="1">
    <location>
        <begin position="146"/>
        <end position="156"/>
    </location>
</feature>
<protein>
    <submittedName>
        <fullName evidence="2">Uncharacterized protein</fullName>
    </submittedName>
</protein>
<keyword evidence="3" id="KW-1185">Reference proteome</keyword>
<feature type="region of interest" description="Disordered" evidence="1">
    <location>
        <begin position="138"/>
        <end position="194"/>
    </location>
</feature>
<evidence type="ECO:0000313" key="3">
    <source>
        <dbReference type="Proteomes" id="UP000026962"/>
    </source>
</evidence>
<dbReference type="Gramene" id="OPUNC01G05930.1">
    <property type="protein sequence ID" value="OPUNC01G05930.1"/>
    <property type="gene ID" value="OPUNC01G05930"/>
</dbReference>
<feature type="compositionally biased region" description="Basic and acidic residues" evidence="1">
    <location>
        <begin position="157"/>
        <end position="170"/>
    </location>
</feature>
<dbReference type="HOGENOM" id="CLU_1404495_0_0_1"/>
<reference evidence="2" key="1">
    <citation type="submission" date="2015-04" db="UniProtKB">
        <authorList>
            <consortium name="EnsemblPlants"/>
        </authorList>
    </citation>
    <scope>IDENTIFICATION</scope>
</reference>